<proteinExistence type="predicted"/>
<sequence length="127" mass="14685">MAKFEFNKSAKKKAPKPITETKISKPKETYDPVKMTKQVEEDYQQELPKKKHPGRPKSGRKSYQTVRLQKRTVLKINALENALSISTQDATVDQAIERVLNSLNADEKRSYDLWLEMFEKKSSISNL</sequence>
<evidence type="ECO:0000256" key="1">
    <source>
        <dbReference type="SAM" id="MobiDB-lite"/>
    </source>
</evidence>
<dbReference type="AlphaFoldDB" id="A0AB36I5V7"/>
<feature type="compositionally biased region" description="Basic and acidic residues" evidence="1">
    <location>
        <begin position="22"/>
        <end position="31"/>
    </location>
</feature>
<protein>
    <submittedName>
        <fullName evidence="2">Replication-associated protein RepC</fullName>
    </submittedName>
</protein>
<dbReference type="Proteomes" id="UP000184174">
    <property type="component" value="Unassembled WGS sequence"/>
</dbReference>
<dbReference type="RefSeq" id="WP_072574849.1">
    <property type="nucleotide sequence ID" value="NZ_MKQH01000009.1"/>
</dbReference>
<feature type="region of interest" description="Disordered" evidence="1">
    <location>
        <begin position="1"/>
        <end position="64"/>
    </location>
</feature>
<organism evidence="2 3">
    <name type="scientific">Limosilactobacillus reuteri</name>
    <name type="common">Lactobacillus reuteri</name>
    <dbReference type="NCBI Taxonomy" id="1598"/>
    <lineage>
        <taxon>Bacteria</taxon>
        <taxon>Bacillati</taxon>
        <taxon>Bacillota</taxon>
        <taxon>Bacilli</taxon>
        <taxon>Lactobacillales</taxon>
        <taxon>Lactobacillaceae</taxon>
        <taxon>Limosilactobacillus</taxon>
    </lineage>
</organism>
<feature type="compositionally biased region" description="Basic residues" evidence="1">
    <location>
        <begin position="49"/>
        <end position="60"/>
    </location>
</feature>
<accession>A0AB36I5V7</accession>
<name>A0AB36I5V7_LIMRT</name>
<reference evidence="2 3" key="1">
    <citation type="submission" date="2016-10" db="EMBL/GenBank/DDBJ databases">
        <title>Genome sequence of Lactobacillus reuteri 121, a source of glucan and fructan exopolysaccharides.</title>
        <authorList>
            <person name="Gangoiti J."/>
            <person name="Lammerts Van Bueren A."/>
            <person name="Dijkhuizen L."/>
        </authorList>
    </citation>
    <scope>NUCLEOTIDE SEQUENCE [LARGE SCALE GENOMIC DNA]</scope>
    <source>
        <strain evidence="2 3">121</strain>
    </source>
</reference>
<gene>
    <name evidence="2" type="ORF">BJI45_00695</name>
</gene>
<dbReference type="EMBL" id="MKQH01000009">
    <property type="protein sequence ID" value="OJI11628.1"/>
    <property type="molecule type" value="Genomic_DNA"/>
</dbReference>
<comment type="caution">
    <text evidence="2">The sequence shown here is derived from an EMBL/GenBank/DDBJ whole genome shotgun (WGS) entry which is preliminary data.</text>
</comment>
<evidence type="ECO:0000313" key="2">
    <source>
        <dbReference type="EMBL" id="OJI11628.1"/>
    </source>
</evidence>
<dbReference type="InterPro" id="IPR035528">
    <property type="entry name" value="DUF5388"/>
</dbReference>
<dbReference type="Pfam" id="PF17363">
    <property type="entry name" value="DUF5388"/>
    <property type="match status" value="1"/>
</dbReference>
<evidence type="ECO:0000313" key="3">
    <source>
        <dbReference type="Proteomes" id="UP000184174"/>
    </source>
</evidence>